<evidence type="ECO:0000313" key="1">
    <source>
        <dbReference type="EMBL" id="MCB5493743.1"/>
    </source>
</evidence>
<reference evidence="1" key="1">
    <citation type="submission" date="2021-10" db="EMBL/GenBank/DDBJ databases">
        <title>Collection of gut derived symbiotic bacterial strains cultured from healthy donors.</title>
        <authorList>
            <person name="Lin H."/>
            <person name="Littmann E."/>
            <person name="Claire K."/>
            <person name="Pamer E."/>
        </authorList>
    </citation>
    <scope>NUCLEOTIDE SEQUENCE</scope>
    <source>
        <strain evidence="1">MSK.23.4</strain>
    </source>
</reference>
<comment type="caution">
    <text evidence="1">The sequence shown here is derived from an EMBL/GenBank/DDBJ whole genome shotgun (WGS) entry which is preliminary data.</text>
</comment>
<proteinExistence type="predicted"/>
<gene>
    <name evidence="1" type="ORF">LIQ10_08310</name>
</gene>
<dbReference type="EMBL" id="JAJBNC010000011">
    <property type="protein sequence ID" value="MCB5493743.1"/>
    <property type="molecule type" value="Genomic_DNA"/>
</dbReference>
<protein>
    <submittedName>
        <fullName evidence="1">Uncharacterized protein</fullName>
    </submittedName>
</protein>
<dbReference type="RefSeq" id="WP_173879526.1">
    <property type="nucleotide sequence ID" value="NZ_JAAIMT010000027.1"/>
</dbReference>
<name>A0AAJ1ERI6_MEDGN</name>
<accession>A0AAJ1ERI6</accession>
<organism evidence="1 2">
    <name type="scientific">Mediterraneibacter gnavus</name>
    <name type="common">Ruminococcus gnavus</name>
    <dbReference type="NCBI Taxonomy" id="33038"/>
    <lineage>
        <taxon>Bacteria</taxon>
        <taxon>Bacillati</taxon>
        <taxon>Bacillota</taxon>
        <taxon>Clostridia</taxon>
        <taxon>Lachnospirales</taxon>
        <taxon>Lachnospiraceae</taxon>
        <taxon>Mediterraneibacter</taxon>
    </lineage>
</organism>
<sequence>MENIAGYEDYEREFREVSLPEYRWLAQTMLTQAIEDSGCQMDGSLLISMPDYISRDKCWYTFQFSIETIDWKNPASRTFTYIGCY</sequence>
<evidence type="ECO:0000313" key="2">
    <source>
        <dbReference type="Proteomes" id="UP001297422"/>
    </source>
</evidence>
<dbReference type="Proteomes" id="UP001297422">
    <property type="component" value="Unassembled WGS sequence"/>
</dbReference>
<dbReference type="AlphaFoldDB" id="A0AAJ1ERI6"/>